<organism evidence="6 7">
    <name type="scientific">Muraenolepis orangiensis</name>
    <name type="common">Patagonian moray cod</name>
    <dbReference type="NCBI Taxonomy" id="630683"/>
    <lineage>
        <taxon>Eukaryota</taxon>
        <taxon>Metazoa</taxon>
        <taxon>Chordata</taxon>
        <taxon>Craniata</taxon>
        <taxon>Vertebrata</taxon>
        <taxon>Euteleostomi</taxon>
        <taxon>Actinopterygii</taxon>
        <taxon>Neopterygii</taxon>
        <taxon>Teleostei</taxon>
        <taxon>Neoteleostei</taxon>
        <taxon>Acanthomorphata</taxon>
        <taxon>Zeiogadaria</taxon>
        <taxon>Gadariae</taxon>
        <taxon>Gadiformes</taxon>
        <taxon>Muraenolepidoidei</taxon>
        <taxon>Muraenolepididae</taxon>
        <taxon>Muraenolepis</taxon>
    </lineage>
</organism>
<dbReference type="GO" id="GO:0005768">
    <property type="term" value="C:endosome"/>
    <property type="evidence" value="ECO:0007669"/>
    <property type="project" value="TreeGrafter"/>
</dbReference>
<dbReference type="GO" id="GO:0016020">
    <property type="term" value="C:membrane"/>
    <property type="evidence" value="ECO:0007669"/>
    <property type="project" value="UniProtKB-SubCell"/>
</dbReference>
<dbReference type="Gene3D" id="1.20.1280.290">
    <property type="match status" value="1"/>
</dbReference>
<dbReference type="PANTHER" id="PTHR14856:SF11">
    <property type="entry name" value="PQ-LOOP REPEAT-CONTAINING PROTEIN 1 ISOFORM X1"/>
    <property type="match status" value="1"/>
</dbReference>
<feature type="transmembrane region" description="Helical" evidence="5">
    <location>
        <begin position="6"/>
        <end position="26"/>
    </location>
</feature>
<evidence type="ECO:0000256" key="3">
    <source>
        <dbReference type="ARBA" id="ARBA00022989"/>
    </source>
</evidence>
<comment type="caution">
    <text evidence="6">The sequence shown here is derived from an EMBL/GenBank/DDBJ whole genome shotgun (WGS) entry which is preliminary data.</text>
</comment>
<feature type="transmembrane region" description="Helical" evidence="5">
    <location>
        <begin position="67"/>
        <end position="87"/>
    </location>
</feature>
<dbReference type="GO" id="GO:0005829">
    <property type="term" value="C:cytosol"/>
    <property type="evidence" value="ECO:0007669"/>
    <property type="project" value="GOC"/>
</dbReference>
<dbReference type="InterPro" id="IPR052241">
    <property type="entry name" value="SLC66/Scramblase_ANY1"/>
</dbReference>
<dbReference type="InterPro" id="IPR006603">
    <property type="entry name" value="PQ-loop_rpt"/>
</dbReference>
<feature type="transmembrane region" description="Helical" evidence="5">
    <location>
        <begin position="38"/>
        <end position="61"/>
    </location>
</feature>
<dbReference type="GO" id="GO:0045332">
    <property type="term" value="P:phospholipid translocation"/>
    <property type="evidence" value="ECO:0007669"/>
    <property type="project" value="TreeGrafter"/>
</dbReference>
<evidence type="ECO:0000256" key="1">
    <source>
        <dbReference type="ARBA" id="ARBA00004141"/>
    </source>
</evidence>
<sequence>MEWSWGAVASTAASCVMVLGGALPYLPQYQDIQRTGDTSGFSTRVCLVLLLANILRIFFWLGKQFELPLLLQSVVMVCTMFCMLRLCCHVQNAQRVSTRQHRLAGRPPSGPQFQIWSRPHLVNSQSE</sequence>
<dbReference type="GO" id="GO:0042147">
    <property type="term" value="P:retrograde transport, endosome to Golgi"/>
    <property type="evidence" value="ECO:0007669"/>
    <property type="project" value="TreeGrafter"/>
</dbReference>
<keyword evidence="7" id="KW-1185">Reference proteome</keyword>
<dbReference type="FunFam" id="1.20.1280.290:FF:000008">
    <property type="entry name" value="PQ-loop repeat-containing protein 1"/>
    <property type="match status" value="1"/>
</dbReference>
<evidence type="ECO:0000313" key="6">
    <source>
        <dbReference type="EMBL" id="KAJ3596579.1"/>
    </source>
</evidence>
<dbReference type="OrthoDB" id="292213at2759"/>
<dbReference type="PANTHER" id="PTHR14856">
    <property type="entry name" value="PQ-LOOP REPEAT-CONTAINING PROTEIN 1-LIKE PROTEIN"/>
    <property type="match status" value="1"/>
</dbReference>
<evidence type="ECO:0000256" key="2">
    <source>
        <dbReference type="ARBA" id="ARBA00022692"/>
    </source>
</evidence>
<evidence type="ECO:0000313" key="7">
    <source>
        <dbReference type="Proteomes" id="UP001148018"/>
    </source>
</evidence>
<keyword evidence="4 5" id="KW-0472">Membrane</keyword>
<keyword evidence="2 5" id="KW-0812">Transmembrane</keyword>
<keyword evidence="3 5" id="KW-1133">Transmembrane helix</keyword>
<dbReference type="Proteomes" id="UP001148018">
    <property type="component" value="Unassembled WGS sequence"/>
</dbReference>
<gene>
    <name evidence="6" type="ORF">NHX12_002984</name>
</gene>
<dbReference type="GO" id="GO:0005802">
    <property type="term" value="C:trans-Golgi network"/>
    <property type="evidence" value="ECO:0007669"/>
    <property type="project" value="TreeGrafter"/>
</dbReference>
<evidence type="ECO:0000256" key="5">
    <source>
        <dbReference type="SAM" id="Phobius"/>
    </source>
</evidence>
<reference evidence="6" key="1">
    <citation type="submission" date="2022-07" db="EMBL/GenBank/DDBJ databases">
        <title>Chromosome-level genome of Muraenolepis orangiensis.</title>
        <authorList>
            <person name="Kim J."/>
        </authorList>
    </citation>
    <scope>NUCLEOTIDE SEQUENCE</scope>
    <source>
        <strain evidence="6">KU_S4_2022</strain>
        <tissue evidence="6">Muscle</tissue>
    </source>
</reference>
<protein>
    <recommendedName>
        <fullName evidence="8">PQ-loop repeat-containing protein 1</fullName>
    </recommendedName>
</protein>
<evidence type="ECO:0008006" key="8">
    <source>
        <dbReference type="Google" id="ProtNLM"/>
    </source>
</evidence>
<proteinExistence type="predicted"/>
<name>A0A9Q0DY40_9TELE</name>
<dbReference type="EMBL" id="JANIIK010000110">
    <property type="protein sequence ID" value="KAJ3596579.1"/>
    <property type="molecule type" value="Genomic_DNA"/>
</dbReference>
<dbReference type="Pfam" id="PF04193">
    <property type="entry name" value="PQ-loop"/>
    <property type="match status" value="1"/>
</dbReference>
<evidence type="ECO:0000256" key="4">
    <source>
        <dbReference type="ARBA" id="ARBA00023136"/>
    </source>
</evidence>
<comment type="subcellular location">
    <subcellularLocation>
        <location evidence="1">Membrane</location>
        <topology evidence="1">Multi-pass membrane protein</topology>
    </subcellularLocation>
</comment>
<dbReference type="AlphaFoldDB" id="A0A9Q0DY40"/>
<accession>A0A9Q0DY40</accession>